<accession>A0A395WA53</accession>
<evidence type="ECO:0000256" key="1">
    <source>
        <dbReference type="SAM" id="Coils"/>
    </source>
</evidence>
<evidence type="ECO:0000313" key="3">
    <source>
        <dbReference type="EMBL" id="RGU90766.1"/>
    </source>
</evidence>
<dbReference type="Proteomes" id="UP000265489">
    <property type="component" value="Unassembled WGS sequence"/>
</dbReference>
<dbReference type="Pfam" id="PF03432">
    <property type="entry name" value="Relaxase"/>
    <property type="match status" value="1"/>
</dbReference>
<dbReference type="AlphaFoldDB" id="A0A395WA53"/>
<protein>
    <recommendedName>
        <fullName evidence="2">MobA/VirD2-like nuclease domain-containing protein</fullName>
    </recommendedName>
</protein>
<dbReference type="RefSeq" id="WP_118325424.1">
    <property type="nucleotide sequence ID" value="NZ_QRYH01000014.1"/>
</dbReference>
<feature type="domain" description="MobA/VirD2-like nuclease" evidence="2">
    <location>
        <begin position="47"/>
        <end position="174"/>
    </location>
</feature>
<organism evidence="3 4">
    <name type="scientific">Holdemanella biformis</name>
    <dbReference type="NCBI Taxonomy" id="1735"/>
    <lineage>
        <taxon>Bacteria</taxon>
        <taxon>Bacillati</taxon>
        <taxon>Bacillota</taxon>
        <taxon>Erysipelotrichia</taxon>
        <taxon>Erysipelotrichales</taxon>
        <taxon>Erysipelotrichaceae</taxon>
        <taxon>Holdemanella</taxon>
    </lineage>
</organism>
<reference evidence="3 4" key="1">
    <citation type="submission" date="2018-08" db="EMBL/GenBank/DDBJ databases">
        <title>A genome reference for cultivated species of the human gut microbiota.</title>
        <authorList>
            <person name="Zou Y."/>
            <person name="Xue W."/>
            <person name="Luo G."/>
        </authorList>
    </citation>
    <scope>NUCLEOTIDE SEQUENCE [LARGE SCALE GENOMIC DNA]</scope>
    <source>
        <strain evidence="3 4">AF15-20</strain>
    </source>
</reference>
<comment type="caution">
    <text evidence="3">The sequence shown here is derived from an EMBL/GenBank/DDBJ whole genome shotgun (WGS) entry which is preliminary data.</text>
</comment>
<feature type="coiled-coil region" evidence="1">
    <location>
        <begin position="424"/>
        <end position="451"/>
    </location>
</feature>
<dbReference type="GeneID" id="66579852"/>
<evidence type="ECO:0000313" key="4">
    <source>
        <dbReference type="Proteomes" id="UP000265489"/>
    </source>
</evidence>
<evidence type="ECO:0000259" key="2">
    <source>
        <dbReference type="Pfam" id="PF03432"/>
    </source>
</evidence>
<keyword evidence="1" id="KW-0175">Coiled coil</keyword>
<gene>
    <name evidence="3" type="ORF">DWW32_08195</name>
</gene>
<name>A0A395WA53_9FIRM</name>
<sequence>MKEGDKLAITKIWAVKDDLRRVLNYIENPDKTKEDLGDGLKEVLAYTTQGYKTNEKEYITGINCEPSTSLKQMMNTKLSYNKMDGRLAYHAVQSFKPGEVTPEECHSLGVQLAKQMWGNRFEVVVSTHLDKDHLHNHFVVNSVSWVDGMKYDNRKKDIDHFRELNDAICKQHGLNVIEKPEGKAMNYGEWNAEKKDGIYFRKIIRYDVDSVLAYARTLDQMKSGLEDIGYVVDLTGKHWTLKHPQSQRKFRFYKLARDGGYDEDHIMERINNNYLFPMQPVKDIVPCKEYRGDHTKLKGIKALYIRYCFELGIIRPKGKRQKYPSPQLRKDLIYMDKITNENTFVGKHNLETIEDVLAFKVSLNKKIESWMNQRRSIYNKIKRTRDPNLKKQLEMDRDTLTSKIAHGKKEIKICEDIEKRVPDIQDKLKMVNALENERIQTQKEYERSLNL</sequence>
<dbReference type="InterPro" id="IPR005094">
    <property type="entry name" value="Endonuclease_MobA/VirD2"/>
</dbReference>
<proteinExistence type="predicted"/>
<dbReference type="EMBL" id="QRYQ01000015">
    <property type="protein sequence ID" value="RGU90766.1"/>
    <property type="molecule type" value="Genomic_DNA"/>
</dbReference>